<organism evidence="2 3">
    <name type="scientific">Koleobacter methoxysyntrophicus</name>
    <dbReference type="NCBI Taxonomy" id="2751313"/>
    <lineage>
        <taxon>Bacteria</taxon>
        <taxon>Bacillati</taxon>
        <taxon>Bacillota</taxon>
        <taxon>Clostridia</taxon>
        <taxon>Koleobacterales</taxon>
        <taxon>Koleobacteraceae</taxon>
        <taxon>Koleobacter</taxon>
    </lineage>
</organism>
<dbReference type="Pfam" id="PF03480">
    <property type="entry name" value="DctP"/>
    <property type="match status" value="1"/>
</dbReference>
<dbReference type="GO" id="GO:0055085">
    <property type="term" value="P:transmembrane transport"/>
    <property type="evidence" value="ECO:0007669"/>
    <property type="project" value="InterPro"/>
</dbReference>
<dbReference type="GO" id="GO:0030288">
    <property type="term" value="C:outer membrane-bounded periplasmic space"/>
    <property type="evidence" value="ECO:0007669"/>
    <property type="project" value="InterPro"/>
</dbReference>
<protein>
    <submittedName>
        <fullName evidence="2">Solute-binding protein</fullName>
    </submittedName>
</protein>
<dbReference type="PANTHER" id="PTHR33376">
    <property type="match status" value="1"/>
</dbReference>
<dbReference type="InterPro" id="IPR038404">
    <property type="entry name" value="TRAP_DctP_sf"/>
</dbReference>
<gene>
    <name evidence="2" type="ORF">H0A61_00446</name>
</gene>
<dbReference type="InterPro" id="IPR004682">
    <property type="entry name" value="TRAP_DctP"/>
</dbReference>
<evidence type="ECO:0000256" key="1">
    <source>
        <dbReference type="ARBA" id="ARBA00022729"/>
    </source>
</evidence>
<dbReference type="NCBIfam" id="NF037995">
    <property type="entry name" value="TRAP_S1"/>
    <property type="match status" value="1"/>
</dbReference>
<evidence type="ECO:0000313" key="2">
    <source>
        <dbReference type="EMBL" id="QSQ08126.1"/>
    </source>
</evidence>
<accession>A0A8A0RLM5</accession>
<dbReference type="CDD" id="cd13675">
    <property type="entry name" value="PBP2_TRAP_SBP_like_5"/>
    <property type="match status" value="1"/>
</dbReference>
<dbReference type="NCBIfam" id="TIGR00787">
    <property type="entry name" value="dctP"/>
    <property type="match status" value="1"/>
</dbReference>
<keyword evidence="3" id="KW-1185">Reference proteome</keyword>
<dbReference type="KEGG" id="kme:H0A61_00446"/>
<dbReference type="RefSeq" id="WP_206708359.1">
    <property type="nucleotide sequence ID" value="NZ_CP059066.1"/>
</dbReference>
<name>A0A8A0RLM5_9FIRM</name>
<sequence>MIKKNRVLILILVGLLAAGLVSGCGGQKDTGAQGEKDSSEKIVFKLGHAVNEKHPYHLGAEKFKEIVEKETNGKIEIKLYPNNQLGSGERDMIEGIQLGTVDIVVTSTGPLSGFEKKFMLFDFPFLFRDKEHAYRVLDGEIGQYVLGLLEKQGIKGLAWYENGFRHLTNSKREVLAPKDAKGLKLRTMENKVHMAIWRALGADPTPMAWGEVFTALQQGTIDGQENPIPIIYTQKVYEVQKYVSLTGHVYSPSVILMSKSKFDQLPDGYKEIILKAAKESGDLERELITKMENEQVEKLKEVGMVVSYPDKALFLEATKSVYDEFKGELGEDAKLLDQIINMK</sequence>
<proteinExistence type="predicted"/>
<dbReference type="AlphaFoldDB" id="A0A8A0RLM5"/>
<dbReference type="PIRSF" id="PIRSF006470">
    <property type="entry name" value="DctB"/>
    <property type="match status" value="1"/>
</dbReference>
<dbReference type="EMBL" id="CP059066">
    <property type="protein sequence ID" value="QSQ08126.1"/>
    <property type="molecule type" value="Genomic_DNA"/>
</dbReference>
<reference evidence="2" key="1">
    <citation type="submission" date="2020-07" db="EMBL/GenBank/DDBJ databases">
        <title>Koleobacter methoxysyntrophicus gen. nov., sp. nov., a novel anaerobic bacterium isolated from deep subsurface oil field and proposal of Koleobacterales ord. nov. in the phylum Firmicutes.</title>
        <authorList>
            <person name="Sakamoto S."/>
            <person name="Tamaki H."/>
        </authorList>
    </citation>
    <scope>NUCLEOTIDE SEQUENCE</scope>
    <source>
        <strain evidence="2">NRmbB1</strain>
    </source>
</reference>
<dbReference type="InterPro" id="IPR018389">
    <property type="entry name" value="DctP_fam"/>
</dbReference>
<keyword evidence="1" id="KW-0732">Signal</keyword>
<dbReference type="GO" id="GO:0030246">
    <property type="term" value="F:carbohydrate binding"/>
    <property type="evidence" value="ECO:0007669"/>
    <property type="project" value="TreeGrafter"/>
</dbReference>
<dbReference type="PANTHER" id="PTHR33376:SF18">
    <property type="entry name" value="2,3-DIKETO-L-GULONATE-BINDING PERIPLASMIC PROTEIN YIAO"/>
    <property type="match status" value="1"/>
</dbReference>
<dbReference type="Gene3D" id="3.40.190.170">
    <property type="entry name" value="Bacterial extracellular solute-binding protein, family 7"/>
    <property type="match status" value="1"/>
</dbReference>
<dbReference type="PROSITE" id="PS51257">
    <property type="entry name" value="PROKAR_LIPOPROTEIN"/>
    <property type="match status" value="1"/>
</dbReference>
<dbReference type="Proteomes" id="UP000662904">
    <property type="component" value="Chromosome"/>
</dbReference>
<evidence type="ECO:0000313" key="3">
    <source>
        <dbReference type="Proteomes" id="UP000662904"/>
    </source>
</evidence>